<dbReference type="CDD" id="cd03673">
    <property type="entry name" value="NUDIX_Ap6A_hydrolase"/>
    <property type="match status" value="1"/>
</dbReference>
<dbReference type="InterPro" id="IPR051325">
    <property type="entry name" value="Nudix_hydrolase_domain"/>
</dbReference>
<feature type="domain" description="Nudix hydrolase" evidence="2">
    <location>
        <begin position="12"/>
        <end position="139"/>
    </location>
</feature>
<dbReference type="InterPro" id="IPR020084">
    <property type="entry name" value="NUDIX_hydrolase_CS"/>
</dbReference>
<reference evidence="3 4" key="1">
    <citation type="submission" date="2023-03" db="EMBL/GenBank/DDBJ databases">
        <title>YIM 133296 draft genome.</title>
        <authorList>
            <person name="Xiong L."/>
        </authorList>
    </citation>
    <scope>NUCLEOTIDE SEQUENCE [LARGE SCALE GENOMIC DNA]</scope>
    <source>
        <strain evidence="3 4">YIM 133296</strain>
    </source>
</reference>
<dbReference type="PANTHER" id="PTHR21340:SF0">
    <property type="entry name" value="BIS(5'-NUCLEOSYL)-TETRAPHOSPHATASE [ASYMMETRICAL]"/>
    <property type="match status" value="1"/>
</dbReference>
<dbReference type="InterPro" id="IPR015797">
    <property type="entry name" value="NUDIX_hydrolase-like_dom_sf"/>
</dbReference>
<dbReference type="SUPFAM" id="SSF55811">
    <property type="entry name" value="Nudix"/>
    <property type="match status" value="1"/>
</dbReference>
<dbReference type="PROSITE" id="PS51462">
    <property type="entry name" value="NUDIX"/>
    <property type="match status" value="1"/>
</dbReference>
<organism evidence="3 4">
    <name type="scientific">Luteipulveratus flavus</name>
    <dbReference type="NCBI Taxonomy" id="3031728"/>
    <lineage>
        <taxon>Bacteria</taxon>
        <taxon>Bacillati</taxon>
        <taxon>Actinomycetota</taxon>
        <taxon>Actinomycetes</taxon>
        <taxon>Micrococcales</taxon>
        <taxon>Dermacoccaceae</taxon>
        <taxon>Luteipulveratus</taxon>
    </lineage>
</organism>
<name>A0ABT6C9H9_9MICO</name>
<evidence type="ECO:0000313" key="3">
    <source>
        <dbReference type="EMBL" id="MDF8265567.1"/>
    </source>
</evidence>
<evidence type="ECO:0000256" key="1">
    <source>
        <dbReference type="ARBA" id="ARBA00022801"/>
    </source>
</evidence>
<comment type="caution">
    <text evidence="3">The sequence shown here is derived from an EMBL/GenBank/DDBJ whole genome shotgun (WGS) entry which is preliminary data.</text>
</comment>
<sequence length="317" mass="34572">MSPSLPRAAGSRPVEASGAVVWRRRHGRLEVAMVHRPRYDDWSWPKGKLEPDETWAGAAVREVAEETGLVVRLGMPLPRAVYPLPRGELKEVRYWAAEATGGDGTLLHEVDDVRWLPAATAFERLTHVRDGLQLQAVVDAERRGLLQTWPLLVIRHAESLPRSTWEPPDRERPLDPAGSARAEVLAAVIAAYGVTRVLSSPAERCLATVGPFAKAAEVPVRNKNGLSEEGYEQDPTKVTTHVERVLARAEATAMCTHRPLLPALLTRLADQALPGSAAASILADLADDGLDKGEAVVCQVIRHGSSARIVTVERQRP</sequence>
<dbReference type="Proteomes" id="UP001528912">
    <property type="component" value="Unassembled WGS sequence"/>
</dbReference>
<dbReference type="EMBL" id="JAROAV010000037">
    <property type="protein sequence ID" value="MDF8265567.1"/>
    <property type="molecule type" value="Genomic_DNA"/>
</dbReference>
<dbReference type="Pfam" id="PF00293">
    <property type="entry name" value="NUDIX"/>
    <property type="match status" value="1"/>
</dbReference>
<dbReference type="Pfam" id="PF00300">
    <property type="entry name" value="His_Phos_1"/>
    <property type="match status" value="1"/>
</dbReference>
<accession>A0ABT6C9H9</accession>
<dbReference type="InterPro" id="IPR029033">
    <property type="entry name" value="His_PPase_superfam"/>
</dbReference>
<dbReference type="Gene3D" id="3.90.79.10">
    <property type="entry name" value="Nucleoside Triphosphate Pyrophosphohydrolase"/>
    <property type="match status" value="1"/>
</dbReference>
<proteinExistence type="predicted"/>
<evidence type="ECO:0000259" key="2">
    <source>
        <dbReference type="PROSITE" id="PS51462"/>
    </source>
</evidence>
<dbReference type="SUPFAM" id="SSF53254">
    <property type="entry name" value="Phosphoglycerate mutase-like"/>
    <property type="match status" value="1"/>
</dbReference>
<dbReference type="Gene3D" id="3.40.50.1240">
    <property type="entry name" value="Phosphoglycerate mutase-like"/>
    <property type="match status" value="1"/>
</dbReference>
<keyword evidence="1" id="KW-0378">Hydrolase</keyword>
<dbReference type="InterPro" id="IPR000086">
    <property type="entry name" value="NUDIX_hydrolase_dom"/>
</dbReference>
<dbReference type="InterPro" id="IPR013078">
    <property type="entry name" value="His_Pase_superF_clade-1"/>
</dbReference>
<dbReference type="CDD" id="cd07040">
    <property type="entry name" value="HP"/>
    <property type="match status" value="1"/>
</dbReference>
<dbReference type="SMART" id="SM00855">
    <property type="entry name" value="PGAM"/>
    <property type="match status" value="1"/>
</dbReference>
<keyword evidence="4" id="KW-1185">Reference proteome</keyword>
<dbReference type="PANTHER" id="PTHR21340">
    <property type="entry name" value="DIADENOSINE 5,5-P1,P4-TETRAPHOSPHATE PYROPHOSPHOHYDROLASE MUTT"/>
    <property type="match status" value="1"/>
</dbReference>
<gene>
    <name evidence="3" type="ORF">P4R38_15055</name>
</gene>
<dbReference type="RefSeq" id="WP_277192883.1">
    <property type="nucleotide sequence ID" value="NZ_JAROAV010000037.1"/>
</dbReference>
<evidence type="ECO:0000313" key="4">
    <source>
        <dbReference type="Proteomes" id="UP001528912"/>
    </source>
</evidence>
<dbReference type="PROSITE" id="PS00893">
    <property type="entry name" value="NUDIX_BOX"/>
    <property type="match status" value="1"/>
</dbReference>
<protein>
    <submittedName>
        <fullName evidence="3">NUDIX domain-containing protein</fullName>
    </submittedName>
</protein>